<dbReference type="SUPFAM" id="SSF54719">
    <property type="entry name" value="Fe,Mn superoxide dismutase (SOD), C-terminal domain"/>
    <property type="match status" value="1"/>
</dbReference>
<evidence type="ECO:0000256" key="1">
    <source>
        <dbReference type="SAM" id="Phobius"/>
    </source>
</evidence>
<keyword evidence="1" id="KW-0812">Transmembrane</keyword>
<dbReference type="AlphaFoldDB" id="A0A256JPT4"/>
<keyword evidence="1" id="KW-1133">Transmembrane helix</keyword>
<evidence type="ECO:0000313" key="3">
    <source>
        <dbReference type="Proteomes" id="UP000216758"/>
    </source>
</evidence>
<proteinExistence type="predicted"/>
<sequence length="91" mass="10302">MFFVGIPVVLYDFHKSFPEKLTDYWLLVAGIGWVTLIITMQFFNSDVPESRMNVYAMGATLLVVISTIAIAAYLDYTNAPVEDYLDNLLTN</sequence>
<comment type="caution">
    <text evidence="2">The sequence shown here is derived from an EMBL/GenBank/DDBJ whole genome shotgun (WGS) entry which is preliminary data.</text>
</comment>
<organism evidence="2 3">
    <name type="scientific">Halorubrum ezzemoulense</name>
    <name type="common">Halorubrum chaoviator</name>
    <dbReference type="NCBI Taxonomy" id="337243"/>
    <lineage>
        <taxon>Archaea</taxon>
        <taxon>Methanobacteriati</taxon>
        <taxon>Methanobacteriota</taxon>
        <taxon>Stenosarchaea group</taxon>
        <taxon>Halobacteria</taxon>
        <taxon>Halobacteriales</taxon>
        <taxon>Haloferacaceae</taxon>
        <taxon>Halorubrum</taxon>
    </lineage>
</organism>
<dbReference type="EMBL" id="NHPB01000046">
    <property type="protein sequence ID" value="OYR70556.1"/>
    <property type="molecule type" value="Genomic_DNA"/>
</dbReference>
<dbReference type="InterPro" id="IPR036314">
    <property type="entry name" value="SOD_C_sf"/>
</dbReference>
<feature type="transmembrane region" description="Helical" evidence="1">
    <location>
        <begin position="55"/>
        <end position="74"/>
    </location>
</feature>
<reference evidence="2 3" key="1">
    <citation type="journal article" date="2014" name="Front. Microbiol.">
        <title>Population and genomic analysis of the genus Halorubrum.</title>
        <authorList>
            <person name="Fullmer M.S."/>
            <person name="Soucy S.M."/>
            <person name="Swithers K.S."/>
            <person name="Makkay A.M."/>
            <person name="Wheeler R."/>
            <person name="Ventosa A."/>
            <person name="Gogarten J.P."/>
            <person name="Papke R.T."/>
        </authorList>
    </citation>
    <scope>NUCLEOTIDE SEQUENCE [LARGE SCALE GENOMIC DNA]</scope>
    <source>
        <strain evidence="2 3">G37</strain>
    </source>
</reference>
<accession>A0A256JPT4</accession>
<name>A0A256JPT4_HALEZ</name>
<evidence type="ECO:0000313" key="2">
    <source>
        <dbReference type="EMBL" id="OYR70556.1"/>
    </source>
</evidence>
<dbReference type="Proteomes" id="UP000216758">
    <property type="component" value="Unassembled WGS sequence"/>
</dbReference>
<feature type="transmembrane region" description="Helical" evidence="1">
    <location>
        <begin position="24"/>
        <end position="43"/>
    </location>
</feature>
<keyword evidence="1" id="KW-0472">Membrane</keyword>
<protein>
    <submittedName>
        <fullName evidence="2">Uncharacterized protein</fullName>
    </submittedName>
</protein>
<gene>
    <name evidence="2" type="ORF">DJ78_08405</name>
</gene>